<dbReference type="RefSeq" id="WP_281260760.1">
    <property type="nucleotide sequence ID" value="NZ_OBDY01000002.1"/>
</dbReference>
<sequence>MTTPYAHGTSAQPLLDDTIGARLRHTADRFAEHDALVDVPTGTRWTYRELDDRIDLVARALLGMGITKGDRVGIWATNRPEWVLVQYATARIGAILVNINPSYRTDELRYALRQSEVVLMIAEEAFRSSNYRAMISEARPDCPAPATVIFLGYFVARRRVRRARDPGRGRA</sequence>
<dbReference type="PANTHER" id="PTHR43201">
    <property type="entry name" value="ACYL-COA SYNTHETASE"/>
    <property type="match status" value="1"/>
</dbReference>
<dbReference type="SUPFAM" id="SSF56801">
    <property type="entry name" value="Acetyl-CoA synthetase-like"/>
    <property type="match status" value="1"/>
</dbReference>
<keyword evidence="2" id="KW-0436">Ligase</keyword>
<dbReference type="GO" id="GO:0006631">
    <property type="term" value="P:fatty acid metabolic process"/>
    <property type="evidence" value="ECO:0007669"/>
    <property type="project" value="TreeGrafter"/>
</dbReference>
<evidence type="ECO:0000256" key="2">
    <source>
        <dbReference type="ARBA" id="ARBA00022598"/>
    </source>
</evidence>
<evidence type="ECO:0000256" key="1">
    <source>
        <dbReference type="ARBA" id="ARBA00006432"/>
    </source>
</evidence>
<evidence type="ECO:0000313" key="4">
    <source>
        <dbReference type="EMBL" id="SNY23529.1"/>
    </source>
</evidence>
<evidence type="ECO:0000313" key="5">
    <source>
        <dbReference type="Proteomes" id="UP000219612"/>
    </source>
</evidence>
<evidence type="ECO:0000259" key="3">
    <source>
        <dbReference type="Pfam" id="PF00501"/>
    </source>
</evidence>
<keyword evidence="5" id="KW-1185">Reference proteome</keyword>
<name>A0A285GIX9_9ACTN</name>
<dbReference type="AlphaFoldDB" id="A0A285GIX9"/>
<reference evidence="4 5" key="1">
    <citation type="submission" date="2017-09" db="EMBL/GenBank/DDBJ databases">
        <authorList>
            <person name="Ehlers B."/>
            <person name="Leendertz F.H."/>
        </authorList>
    </citation>
    <scope>NUCLEOTIDE SEQUENCE [LARGE SCALE GENOMIC DNA]</scope>
    <source>
        <strain evidence="4 5">CGMCC 4.6857</strain>
    </source>
</reference>
<dbReference type="GO" id="GO:0031956">
    <property type="term" value="F:medium-chain fatty acid-CoA ligase activity"/>
    <property type="evidence" value="ECO:0007669"/>
    <property type="project" value="TreeGrafter"/>
</dbReference>
<dbReference type="Proteomes" id="UP000219612">
    <property type="component" value="Unassembled WGS sequence"/>
</dbReference>
<dbReference type="InterPro" id="IPR000873">
    <property type="entry name" value="AMP-dep_synth/lig_dom"/>
</dbReference>
<accession>A0A285GIX9</accession>
<protein>
    <submittedName>
        <fullName evidence="4">Fatty-acyl-CoA synthase</fullName>
    </submittedName>
</protein>
<dbReference type="Pfam" id="PF00501">
    <property type="entry name" value="AMP-binding"/>
    <property type="match status" value="1"/>
</dbReference>
<feature type="domain" description="AMP-dependent synthetase/ligase" evidence="3">
    <location>
        <begin position="24"/>
        <end position="149"/>
    </location>
</feature>
<comment type="similarity">
    <text evidence="1">Belongs to the ATP-dependent AMP-binding enzyme family.</text>
</comment>
<dbReference type="PANTHER" id="PTHR43201:SF5">
    <property type="entry name" value="MEDIUM-CHAIN ACYL-COA LIGASE ACSF2, MITOCHONDRIAL"/>
    <property type="match status" value="1"/>
</dbReference>
<organism evidence="4 5">
    <name type="scientific">Paractinoplanes atraurantiacus</name>
    <dbReference type="NCBI Taxonomy" id="1036182"/>
    <lineage>
        <taxon>Bacteria</taxon>
        <taxon>Bacillati</taxon>
        <taxon>Actinomycetota</taxon>
        <taxon>Actinomycetes</taxon>
        <taxon>Micromonosporales</taxon>
        <taxon>Micromonosporaceae</taxon>
        <taxon>Paractinoplanes</taxon>
    </lineage>
</organism>
<proteinExistence type="inferred from homology"/>
<dbReference type="Gene3D" id="3.40.50.980">
    <property type="match status" value="1"/>
</dbReference>
<gene>
    <name evidence="4" type="ORF">SAMN05421748_10255</name>
</gene>
<dbReference type="EMBL" id="OBDY01000002">
    <property type="protein sequence ID" value="SNY23529.1"/>
    <property type="molecule type" value="Genomic_DNA"/>
</dbReference>